<dbReference type="AlphaFoldDB" id="A0A078H0H4"/>
<protein>
    <submittedName>
        <fullName evidence="2">(rape) hypothetical protein</fullName>
    </submittedName>
    <submittedName>
        <fullName evidence="3">BnaCnng06940D protein</fullName>
    </submittedName>
</protein>
<dbReference type="Proteomes" id="UP001295469">
    <property type="component" value="Chromosome C08"/>
</dbReference>
<dbReference type="PaxDb" id="3708-A0A078H0H4"/>
<sequence>MRLFRQPRFLGHTPSTSPRRPPLLLHALPPPQPSDVVFPHLLRFFSATASVSPRLLLPLRLLHSHPMRRRRRRSFHSLPLSSLPGPYLLLLLPSFRRHQRRPCVPLKWKLNGRGKRVPWRRRERVRLLSISLSSTRRRGRMLTSLEKPPLSSPAVIKSRNRNRVLPRMAI</sequence>
<evidence type="ECO:0000313" key="4">
    <source>
        <dbReference type="Proteomes" id="UP000028999"/>
    </source>
</evidence>
<evidence type="ECO:0000313" key="2">
    <source>
        <dbReference type="EMBL" id="CAF2107938.1"/>
    </source>
</evidence>
<evidence type="ECO:0000313" key="3">
    <source>
        <dbReference type="EMBL" id="CDY32185.1"/>
    </source>
</evidence>
<feature type="compositionally biased region" description="Low complexity" evidence="1">
    <location>
        <begin position="12"/>
        <end position="22"/>
    </location>
</feature>
<gene>
    <name evidence="3" type="primary">BnaCnng06940D</name>
    <name evidence="2" type="ORF">DARMORV10_C08P12940.1</name>
    <name evidence="3" type="ORF">GSBRNA2T00051579001</name>
</gene>
<dbReference type="EMBL" id="HG994372">
    <property type="protein sequence ID" value="CAF2107938.1"/>
    <property type="molecule type" value="Genomic_DNA"/>
</dbReference>
<evidence type="ECO:0000256" key="1">
    <source>
        <dbReference type="SAM" id="MobiDB-lite"/>
    </source>
</evidence>
<feature type="region of interest" description="Disordered" evidence="1">
    <location>
        <begin position="1"/>
        <end position="22"/>
    </location>
</feature>
<dbReference type="Proteomes" id="UP000028999">
    <property type="component" value="Unassembled WGS sequence"/>
</dbReference>
<accession>A0A078H0H4</accession>
<reference evidence="2" key="3">
    <citation type="submission" date="2021-01" db="EMBL/GenBank/DDBJ databases">
        <authorList>
            <consortium name="Genoscope - CEA"/>
            <person name="William W."/>
        </authorList>
    </citation>
    <scope>NUCLEOTIDE SEQUENCE</scope>
</reference>
<reference evidence="3" key="2">
    <citation type="submission" date="2014-06" db="EMBL/GenBank/DDBJ databases">
        <authorList>
            <person name="Genoscope - CEA"/>
        </authorList>
    </citation>
    <scope>NUCLEOTIDE SEQUENCE</scope>
</reference>
<reference evidence="3 4" key="1">
    <citation type="journal article" date="2014" name="Science">
        <title>Plant genetics. Early allopolyploid evolution in the post-Neolithic Brassica napus oilseed genome.</title>
        <authorList>
            <person name="Chalhoub B."/>
            <person name="Denoeud F."/>
            <person name="Liu S."/>
            <person name="Parkin I.A."/>
            <person name="Tang H."/>
            <person name="Wang X."/>
            <person name="Chiquet J."/>
            <person name="Belcram H."/>
            <person name="Tong C."/>
            <person name="Samans B."/>
            <person name="Correa M."/>
            <person name="Da Silva C."/>
            <person name="Just J."/>
            <person name="Falentin C."/>
            <person name="Koh C.S."/>
            <person name="Le Clainche I."/>
            <person name="Bernard M."/>
            <person name="Bento P."/>
            <person name="Noel B."/>
            <person name="Labadie K."/>
            <person name="Alberti A."/>
            <person name="Charles M."/>
            <person name="Arnaud D."/>
            <person name="Guo H."/>
            <person name="Daviaud C."/>
            <person name="Alamery S."/>
            <person name="Jabbari K."/>
            <person name="Zhao M."/>
            <person name="Edger P.P."/>
            <person name="Chelaifa H."/>
            <person name="Tack D."/>
            <person name="Lassalle G."/>
            <person name="Mestiri I."/>
            <person name="Schnel N."/>
            <person name="Le Paslier M.C."/>
            <person name="Fan G."/>
            <person name="Renault V."/>
            <person name="Bayer P.E."/>
            <person name="Golicz A.A."/>
            <person name="Manoli S."/>
            <person name="Lee T.H."/>
            <person name="Thi V.H."/>
            <person name="Chalabi S."/>
            <person name="Hu Q."/>
            <person name="Fan C."/>
            <person name="Tollenaere R."/>
            <person name="Lu Y."/>
            <person name="Battail C."/>
            <person name="Shen J."/>
            <person name="Sidebottom C.H."/>
            <person name="Wang X."/>
            <person name="Canaguier A."/>
            <person name="Chauveau A."/>
            <person name="Berard A."/>
            <person name="Deniot G."/>
            <person name="Guan M."/>
            <person name="Liu Z."/>
            <person name="Sun F."/>
            <person name="Lim Y.P."/>
            <person name="Lyons E."/>
            <person name="Town C.D."/>
            <person name="Bancroft I."/>
            <person name="Wang X."/>
            <person name="Meng J."/>
            <person name="Ma J."/>
            <person name="Pires J.C."/>
            <person name="King G.J."/>
            <person name="Brunel D."/>
            <person name="Delourme R."/>
            <person name="Renard M."/>
            <person name="Aury J.M."/>
            <person name="Adams K.L."/>
            <person name="Batley J."/>
            <person name="Snowdon R.J."/>
            <person name="Tost J."/>
            <person name="Edwards D."/>
            <person name="Zhou Y."/>
            <person name="Hua W."/>
            <person name="Sharpe A.G."/>
            <person name="Paterson A.H."/>
            <person name="Guan C."/>
            <person name="Wincker P."/>
        </authorList>
    </citation>
    <scope>NUCLEOTIDE SEQUENCE [LARGE SCALE GENOMIC DNA]</scope>
    <source>
        <strain evidence="4">cv. Darmor-bzh</strain>
    </source>
</reference>
<dbReference type="Gramene" id="CDY32185">
    <property type="protein sequence ID" value="CDY32185"/>
    <property type="gene ID" value="GSBRNA2T00051579001"/>
</dbReference>
<dbReference type="EMBL" id="LK032288">
    <property type="protein sequence ID" value="CDY32185.1"/>
    <property type="molecule type" value="Genomic_DNA"/>
</dbReference>
<proteinExistence type="predicted"/>
<organism evidence="3 4">
    <name type="scientific">Brassica napus</name>
    <name type="common">Rape</name>
    <dbReference type="NCBI Taxonomy" id="3708"/>
    <lineage>
        <taxon>Eukaryota</taxon>
        <taxon>Viridiplantae</taxon>
        <taxon>Streptophyta</taxon>
        <taxon>Embryophyta</taxon>
        <taxon>Tracheophyta</taxon>
        <taxon>Spermatophyta</taxon>
        <taxon>Magnoliopsida</taxon>
        <taxon>eudicotyledons</taxon>
        <taxon>Gunneridae</taxon>
        <taxon>Pentapetalae</taxon>
        <taxon>rosids</taxon>
        <taxon>malvids</taxon>
        <taxon>Brassicales</taxon>
        <taxon>Brassicaceae</taxon>
        <taxon>Brassiceae</taxon>
        <taxon>Brassica</taxon>
    </lineage>
</organism>
<keyword evidence="4" id="KW-1185">Reference proteome</keyword>
<name>A0A078H0H4_BRANA</name>